<dbReference type="Pfam" id="PF13328">
    <property type="entry name" value="HD_4"/>
    <property type="match status" value="1"/>
</dbReference>
<evidence type="ECO:0000256" key="2">
    <source>
        <dbReference type="ARBA" id="ARBA00014315"/>
    </source>
</evidence>
<dbReference type="Gene3D" id="3.30.460.10">
    <property type="entry name" value="Beta Polymerase, domain 2"/>
    <property type="match status" value="1"/>
</dbReference>
<evidence type="ECO:0000256" key="1">
    <source>
        <dbReference type="ARBA" id="ARBA00013251"/>
    </source>
</evidence>
<dbReference type="InterPro" id="IPR006674">
    <property type="entry name" value="HD_domain"/>
</dbReference>
<dbReference type="RefSeq" id="WP_353982396.1">
    <property type="nucleotide sequence ID" value="NZ_JBEWLY010000001.1"/>
</dbReference>
<dbReference type="CDD" id="cd01668">
    <property type="entry name" value="TGS_RSH"/>
    <property type="match status" value="1"/>
</dbReference>
<dbReference type="PROSITE" id="PS51880">
    <property type="entry name" value="TGS"/>
    <property type="match status" value="1"/>
</dbReference>
<comment type="catalytic activity">
    <reaction evidence="5">
        <text>GTP + ATP = guanosine 3'-diphosphate 5'-triphosphate + AMP</text>
        <dbReference type="Rhea" id="RHEA:22088"/>
        <dbReference type="ChEBI" id="CHEBI:30616"/>
        <dbReference type="ChEBI" id="CHEBI:37565"/>
        <dbReference type="ChEBI" id="CHEBI:142410"/>
        <dbReference type="ChEBI" id="CHEBI:456215"/>
        <dbReference type="EC" id="2.7.6.5"/>
    </reaction>
</comment>
<dbReference type="SUPFAM" id="SSF55021">
    <property type="entry name" value="ACT-like"/>
    <property type="match status" value="1"/>
</dbReference>
<dbReference type="InterPro" id="IPR003607">
    <property type="entry name" value="HD/PDEase_dom"/>
</dbReference>
<dbReference type="PANTHER" id="PTHR21262:SF36">
    <property type="entry name" value="BIFUNCTIONAL (P)PPGPP SYNTHASE_HYDROLASE SPOT"/>
    <property type="match status" value="1"/>
</dbReference>
<dbReference type="InterPro" id="IPR033655">
    <property type="entry name" value="TGS_RelA/SpoT"/>
</dbReference>
<dbReference type="SMART" id="SM00471">
    <property type="entry name" value="HDc"/>
    <property type="match status" value="1"/>
</dbReference>
<dbReference type="SUPFAM" id="SSF81301">
    <property type="entry name" value="Nucleotidyltransferase"/>
    <property type="match status" value="1"/>
</dbReference>
<dbReference type="PANTHER" id="PTHR21262">
    <property type="entry name" value="GUANOSINE-3',5'-BIS DIPHOSPHATE 3'-PYROPHOSPHOHYDROLASE"/>
    <property type="match status" value="1"/>
</dbReference>
<evidence type="ECO:0000313" key="11">
    <source>
        <dbReference type="Proteomes" id="UP001548713"/>
    </source>
</evidence>
<dbReference type="GO" id="GO:0008728">
    <property type="term" value="F:GTP diphosphokinase activity"/>
    <property type="evidence" value="ECO:0007669"/>
    <property type="project" value="UniProtKB-EC"/>
</dbReference>
<dbReference type="InterPro" id="IPR007685">
    <property type="entry name" value="RelA_SpoT"/>
</dbReference>
<dbReference type="InterPro" id="IPR012675">
    <property type="entry name" value="Beta-grasp_dom_sf"/>
</dbReference>
<dbReference type="InterPro" id="IPR002912">
    <property type="entry name" value="ACT_dom"/>
</dbReference>
<feature type="domain" description="HD" evidence="8">
    <location>
        <begin position="45"/>
        <end position="144"/>
    </location>
</feature>
<dbReference type="InterPro" id="IPR043519">
    <property type="entry name" value="NT_sf"/>
</dbReference>
<feature type="domain" description="ACT" evidence="7">
    <location>
        <begin position="625"/>
        <end position="697"/>
    </location>
</feature>
<reference evidence="10 11" key="1">
    <citation type="submission" date="2024-07" db="EMBL/GenBank/DDBJ databases">
        <title>Novosphingobium kalidii RD2P27.</title>
        <authorList>
            <person name="Sun J.-Q."/>
        </authorList>
    </citation>
    <scope>NUCLEOTIDE SEQUENCE [LARGE SCALE GENOMIC DNA]</scope>
    <source>
        <strain evidence="10 11">RD2P27</strain>
    </source>
</reference>
<comment type="similarity">
    <text evidence="6">Belongs to the relA/spoT family.</text>
</comment>
<evidence type="ECO:0000256" key="5">
    <source>
        <dbReference type="ARBA" id="ARBA00048244"/>
    </source>
</evidence>
<dbReference type="CDD" id="cd00077">
    <property type="entry name" value="HDc"/>
    <property type="match status" value="1"/>
</dbReference>
<dbReference type="EC" id="2.7.6.5" evidence="1"/>
<organism evidence="10 11">
    <name type="scientific">Novosphingobium kalidii</name>
    <dbReference type="NCBI Taxonomy" id="3230299"/>
    <lineage>
        <taxon>Bacteria</taxon>
        <taxon>Pseudomonadati</taxon>
        <taxon>Pseudomonadota</taxon>
        <taxon>Alphaproteobacteria</taxon>
        <taxon>Sphingomonadales</taxon>
        <taxon>Sphingomonadaceae</taxon>
        <taxon>Novosphingobium</taxon>
    </lineage>
</organism>
<dbReference type="Pfam" id="PF02824">
    <property type="entry name" value="TGS"/>
    <property type="match status" value="1"/>
</dbReference>
<evidence type="ECO:0000259" key="8">
    <source>
        <dbReference type="PROSITE" id="PS51831"/>
    </source>
</evidence>
<sequence>MLRQYELVERVLEYAPEADEALLNRAYVYTVQKHGSQKRASGDPYFSHPVEVAGLMTELKLDQQTIITALLHDTVEDTLATIADIDQMFGPEVARLVDGVTKLSKIEAMPENERAAENLRKFFLAMSEDLRVLLVKLADRLHNMRTLHFIKKEEKRRRIARETMDIYAPLAERVGMYEYMREMQLLAFEQLEPEAYAIITGRLAQIRNQEGGQVDAIGFAIRQALAESGLTVEVAGREKHPYSIWRKMSERHVTFEQITDIMAFRVLVDTPADCYRALGILHQTWQMIPGRFKDYISTPKSNGYKSLHTALIYENSMRMEVQIRTREMHRTNEFGLAAHWAYKQGGARPDGQVGWLRDLIEIVDASHDAEELLEHTKLAIYQDRIFAFTPKGALHQLPKGSTAVDFAYAVHTKLGNAAVGAKINGRLMPLRTRLANGDVIEIIKSGNSEPQLTWLGFVVTGKARAAIRRAVRAKERQEIAAIGSKLFDDIASRLPGRIGKKAITAAVSRLGLADEEELMVAVGSARFTDRQVMEALAPGSTAELPDDADWPIQERAISIKGLTPGMGFVLAQCCHPVPGDRIVGLRRPDRKVEVHTIDCLKLADGVDVDWLDVSWGERTTGAVGRLRLVLYNRPGTLAEVTDIFARSRANVVNLQMVQRDEPFGTYEVDLEVTDLAHLTRIVGSLRASEAVAEAQRV</sequence>
<keyword evidence="11" id="KW-1185">Reference proteome</keyword>
<dbReference type="InterPro" id="IPR045865">
    <property type="entry name" value="ACT-like_dom_sf"/>
</dbReference>
<accession>A0ABV2CWL0</accession>
<dbReference type="Gene3D" id="3.10.20.30">
    <property type="match status" value="1"/>
</dbReference>
<evidence type="ECO:0000313" key="10">
    <source>
        <dbReference type="EMBL" id="MET1753989.1"/>
    </source>
</evidence>
<dbReference type="InterPro" id="IPR004811">
    <property type="entry name" value="RelA/Spo_fam"/>
</dbReference>
<comment type="function">
    <text evidence="6">In eubacteria ppGpp (guanosine 3'-diphosphate 5'-diphosphate) is a mediator of the stringent response that coordinates a variety of cellular activities in response to changes in nutritional abundance.</text>
</comment>
<proteinExistence type="inferred from homology"/>
<dbReference type="NCBIfam" id="TIGR00691">
    <property type="entry name" value="spoT_relA"/>
    <property type="match status" value="1"/>
</dbReference>
<dbReference type="Pfam" id="PF04607">
    <property type="entry name" value="RelA_SpoT"/>
    <property type="match status" value="1"/>
</dbReference>
<dbReference type="SUPFAM" id="SSF109604">
    <property type="entry name" value="HD-domain/PDEase-like"/>
    <property type="match status" value="1"/>
</dbReference>
<gene>
    <name evidence="10" type="ORF">ABVV53_00700</name>
</gene>
<dbReference type="PROSITE" id="PS51671">
    <property type="entry name" value="ACT"/>
    <property type="match status" value="1"/>
</dbReference>
<dbReference type="Pfam" id="PF13291">
    <property type="entry name" value="ACT_4"/>
    <property type="match status" value="1"/>
</dbReference>
<keyword evidence="10" id="KW-0808">Transferase</keyword>
<feature type="domain" description="TGS" evidence="9">
    <location>
        <begin position="383"/>
        <end position="444"/>
    </location>
</feature>
<protein>
    <recommendedName>
        <fullName evidence="2">GTP pyrophosphokinase rsh</fullName>
        <ecNumber evidence="1">2.7.6.5</ecNumber>
    </recommendedName>
    <alternativeName>
        <fullName evidence="4">(p)ppGpp synthase</fullName>
    </alternativeName>
    <alternativeName>
        <fullName evidence="3">ATP:GTP 3'-pyrophosphotransferase</fullName>
    </alternativeName>
</protein>
<dbReference type="SMART" id="SM00954">
    <property type="entry name" value="RelA_SpoT"/>
    <property type="match status" value="1"/>
</dbReference>
<dbReference type="EMBL" id="JBEWLY010000001">
    <property type="protein sequence ID" value="MET1753989.1"/>
    <property type="molecule type" value="Genomic_DNA"/>
</dbReference>
<dbReference type="CDD" id="cd05399">
    <property type="entry name" value="NT_Rel-Spo_like"/>
    <property type="match status" value="1"/>
</dbReference>
<evidence type="ECO:0000256" key="4">
    <source>
        <dbReference type="ARBA" id="ARBA00032407"/>
    </source>
</evidence>
<evidence type="ECO:0000259" key="7">
    <source>
        <dbReference type="PROSITE" id="PS51671"/>
    </source>
</evidence>
<dbReference type="CDD" id="cd04876">
    <property type="entry name" value="ACT_RelA-SpoT"/>
    <property type="match status" value="1"/>
</dbReference>
<dbReference type="SUPFAM" id="SSF81271">
    <property type="entry name" value="TGS-like"/>
    <property type="match status" value="1"/>
</dbReference>
<evidence type="ECO:0000259" key="9">
    <source>
        <dbReference type="PROSITE" id="PS51880"/>
    </source>
</evidence>
<comment type="caution">
    <text evidence="10">The sequence shown here is derived from an EMBL/GenBank/DDBJ whole genome shotgun (WGS) entry which is preliminary data.</text>
</comment>
<evidence type="ECO:0000256" key="3">
    <source>
        <dbReference type="ARBA" id="ARBA00029754"/>
    </source>
</evidence>
<dbReference type="PROSITE" id="PS51831">
    <property type="entry name" value="HD"/>
    <property type="match status" value="1"/>
</dbReference>
<dbReference type="Pfam" id="PF19296">
    <property type="entry name" value="RelA_AH_RIS"/>
    <property type="match status" value="1"/>
</dbReference>
<dbReference type="InterPro" id="IPR012676">
    <property type="entry name" value="TGS-like"/>
</dbReference>
<name>A0ABV2CWL0_9SPHN</name>
<dbReference type="InterPro" id="IPR004095">
    <property type="entry name" value="TGS"/>
</dbReference>
<dbReference type="Gene3D" id="1.10.3210.10">
    <property type="entry name" value="Hypothetical protein af1432"/>
    <property type="match status" value="1"/>
</dbReference>
<evidence type="ECO:0000256" key="6">
    <source>
        <dbReference type="RuleBase" id="RU003847"/>
    </source>
</evidence>
<dbReference type="InterPro" id="IPR045600">
    <property type="entry name" value="RelA/SpoT_AH_RIS"/>
</dbReference>
<dbReference type="Proteomes" id="UP001548713">
    <property type="component" value="Unassembled WGS sequence"/>
</dbReference>
<dbReference type="Gene3D" id="3.30.70.260">
    <property type="match status" value="1"/>
</dbReference>